<keyword evidence="2" id="KW-0813">Transport</keyword>
<proteinExistence type="predicted"/>
<dbReference type="GO" id="GO:0016020">
    <property type="term" value="C:membrane"/>
    <property type="evidence" value="ECO:0007669"/>
    <property type="project" value="UniProtKB-SubCell"/>
</dbReference>
<keyword evidence="4 6" id="KW-1133">Transmembrane helix</keyword>
<evidence type="ECO:0000256" key="1">
    <source>
        <dbReference type="ARBA" id="ARBA00004141"/>
    </source>
</evidence>
<keyword evidence="8" id="KW-1185">Reference proteome</keyword>
<dbReference type="EMBL" id="CAJHUC010000364">
    <property type="protein sequence ID" value="CAD7695607.1"/>
    <property type="molecule type" value="Genomic_DNA"/>
</dbReference>
<dbReference type="PANTHER" id="PTHR23511">
    <property type="entry name" value="SYNAPTIC VESICLE GLYCOPROTEIN 2"/>
    <property type="match status" value="1"/>
</dbReference>
<gene>
    <name evidence="7" type="ORF">OSTQU699_LOCUS968</name>
</gene>
<dbReference type="OrthoDB" id="3936150at2759"/>
<feature type="transmembrane region" description="Helical" evidence="6">
    <location>
        <begin position="102"/>
        <end position="123"/>
    </location>
</feature>
<sequence>PLRWTTAVALSMSVSAMFAYNCVLILTAQVHAEKVGSCGSGSFALSEKAYKEMLIVSLADGIGSMLDIVMIDWAGRRRSLTAQFCAAIVALAPLLIDPTIDTTISLLAFRSVAYAAFSLLVVYIPELYPTDIRSLALGVGTLVGNLGCLFAPFAAQ</sequence>
<evidence type="ECO:0000256" key="3">
    <source>
        <dbReference type="ARBA" id="ARBA00022692"/>
    </source>
</evidence>
<name>A0A8S1IQD6_9CHLO</name>
<evidence type="ECO:0000256" key="4">
    <source>
        <dbReference type="ARBA" id="ARBA00022989"/>
    </source>
</evidence>
<organism evidence="7 8">
    <name type="scientific">Ostreobium quekettii</name>
    <dbReference type="NCBI Taxonomy" id="121088"/>
    <lineage>
        <taxon>Eukaryota</taxon>
        <taxon>Viridiplantae</taxon>
        <taxon>Chlorophyta</taxon>
        <taxon>core chlorophytes</taxon>
        <taxon>Ulvophyceae</taxon>
        <taxon>TCBD clade</taxon>
        <taxon>Bryopsidales</taxon>
        <taxon>Ostreobineae</taxon>
        <taxon>Ostreobiaceae</taxon>
        <taxon>Ostreobium</taxon>
    </lineage>
</organism>
<feature type="non-terminal residue" evidence="7">
    <location>
        <position position="1"/>
    </location>
</feature>
<evidence type="ECO:0000256" key="2">
    <source>
        <dbReference type="ARBA" id="ARBA00022448"/>
    </source>
</evidence>
<evidence type="ECO:0000256" key="6">
    <source>
        <dbReference type="SAM" id="Phobius"/>
    </source>
</evidence>
<feature type="transmembrane region" description="Helical" evidence="6">
    <location>
        <begin position="80"/>
        <end position="96"/>
    </location>
</feature>
<dbReference type="Proteomes" id="UP000708148">
    <property type="component" value="Unassembled WGS sequence"/>
</dbReference>
<reference evidence="7" key="1">
    <citation type="submission" date="2020-12" db="EMBL/GenBank/DDBJ databases">
        <authorList>
            <person name="Iha C."/>
        </authorList>
    </citation>
    <scope>NUCLEOTIDE SEQUENCE</scope>
</reference>
<evidence type="ECO:0000313" key="8">
    <source>
        <dbReference type="Proteomes" id="UP000708148"/>
    </source>
</evidence>
<protein>
    <recommendedName>
        <fullName evidence="9">Major facilitator superfamily (MFS) profile domain-containing protein</fullName>
    </recommendedName>
</protein>
<dbReference type="SUPFAM" id="SSF103473">
    <property type="entry name" value="MFS general substrate transporter"/>
    <property type="match status" value="1"/>
</dbReference>
<evidence type="ECO:0000313" key="7">
    <source>
        <dbReference type="EMBL" id="CAD7695607.1"/>
    </source>
</evidence>
<keyword evidence="5 6" id="KW-0472">Membrane</keyword>
<dbReference type="AlphaFoldDB" id="A0A8S1IQD6"/>
<dbReference type="PANTHER" id="PTHR23511:SF5">
    <property type="entry name" value="MAJOR FACILITATOR-TYPE TRANSPORTER HXNZ-RELATED"/>
    <property type="match status" value="1"/>
</dbReference>
<feature type="transmembrane region" description="Helical" evidence="6">
    <location>
        <begin position="135"/>
        <end position="155"/>
    </location>
</feature>
<dbReference type="Gene3D" id="1.20.1250.20">
    <property type="entry name" value="MFS general substrate transporter like domains"/>
    <property type="match status" value="1"/>
</dbReference>
<evidence type="ECO:0008006" key="9">
    <source>
        <dbReference type="Google" id="ProtNLM"/>
    </source>
</evidence>
<feature type="transmembrane region" description="Helical" evidence="6">
    <location>
        <begin position="6"/>
        <end position="26"/>
    </location>
</feature>
<comment type="subcellular location">
    <subcellularLocation>
        <location evidence="1">Membrane</location>
        <topology evidence="1">Multi-pass membrane protein</topology>
    </subcellularLocation>
</comment>
<feature type="non-terminal residue" evidence="7">
    <location>
        <position position="156"/>
    </location>
</feature>
<comment type="caution">
    <text evidence="7">The sequence shown here is derived from an EMBL/GenBank/DDBJ whole genome shotgun (WGS) entry which is preliminary data.</text>
</comment>
<dbReference type="InterPro" id="IPR036259">
    <property type="entry name" value="MFS_trans_sf"/>
</dbReference>
<evidence type="ECO:0000256" key="5">
    <source>
        <dbReference type="ARBA" id="ARBA00023136"/>
    </source>
</evidence>
<keyword evidence="3 6" id="KW-0812">Transmembrane</keyword>
<accession>A0A8S1IQD6</accession>